<evidence type="ECO:0000256" key="1">
    <source>
        <dbReference type="SAM" id="MobiDB-lite"/>
    </source>
</evidence>
<gene>
    <name evidence="2" type="ORF">LEM8419_03479</name>
</gene>
<keyword evidence="3" id="KW-1185">Reference proteome</keyword>
<proteinExistence type="predicted"/>
<dbReference type="Proteomes" id="UP000837803">
    <property type="component" value="Unassembled WGS sequence"/>
</dbReference>
<feature type="region of interest" description="Disordered" evidence="1">
    <location>
        <begin position="187"/>
        <end position="217"/>
    </location>
</feature>
<dbReference type="EMBL" id="CAKLPZ010000006">
    <property type="protein sequence ID" value="CAH1002607.1"/>
    <property type="molecule type" value="Genomic_DNA"/>
</dbReference>
<name>A0ABN8F6M2_9BACT</name>
<evidence type="ECO:0000313" key="3">
    <source>
        <dbReference type="Proteomes" id="UP000837803"/>
    </source>
</evidence>
<sequence length="217" mass="24245">MKAEQGIEKDELNLRDVTRLLNIDYSKLAKEGQVEQLLNNGITKALPVQVKIDIADRKDVSINTTARLVLGTDREGNRTVQVVFKNETPKLEKYKDVELSAEQQNQLRTGKTVIVTDSSQRDHLVKFDQELNRVAGMKKSIFLVPEKLGSPKEGYTALSTTQQSSLKRGEAVELEIGGRRVTAQLDPIERKLNVQQSPKESLDLKPTGPQRKTGPSL</sequence>
<accession>A0ABN8F6M2</accession>
<organism evidence="2 3">
    <name type="scientific">Neolewinella maritima</name>
    <dbReference type="NCBI Taxonomy" id="1383882"/>
    <lineage>
        <taxon>Bacteria</taxon>
        <taxon>Pseudomonadati</taxon>
        <taxon>Bacteroidota</taxon>
        <taxon>Saprospiria</taxon>
        <taxon>Saprospirales</taxon>
        <taxon>Lewinellaceae</taxon>
        <taxon>Neolewinella</taxon>
    </lineage>
</organism>
<protein>
    <recommendedName>
        <fullName evidence="4">DUF3945 domain-containing protein</fullName>
    </recommendedName>
</protein>
<reference evidence="2" key="1">
    <citation type="submission" date="2021-12" db="EMBL/GenBank/DDBJ databases">
        <authorList>
            <person name="Rodrigo-Torres L."/>
            <person name="Arahal R. D."/>
            <person name="Lucena T."/>
        </authorList>
    </citation>
    <scope>NUCLEOTIDE SEQUENCE</scope>
    <source>
        <strain evidence="2">CECT 8419</strain>
    </source>
</reference>
<evidence type="ECO:0000313" key="2">
    <source>
        <dbReference type="EMBL" id="CAH1002607.1"/>
    </source>
</evidence>
<dbReference type="RefSeq" id="WP_238752435.1">
    <property type="nucleotide sequence ID" value="NZ_CAKLPZ010000006.1"/>
</dbReference>
<comment type="caution">
    <text evidence="2">The sequence shown here is derived from an EMBL/GenBank/DDBJ whole genome shotgun (WGS) entry which is preliminary data.</text>
</comment>
<evidence type="ECO:0008006" key="4">
    <source>
        <dbReference type="Google" id="ProtNLM"/>
    </source>
</evidence>